<dbReference type="Proteomes" id="UP001138757">
    <property type="component" value="Unassembled WGS sequence"/>
</dbReference>
<evidence type="ECO:0008006" key="4">
    <source>
        <dbReference type="Google" id="ProtNLM"/>
    </source>
</evidence>
<feature type="chain" id="PRO_5040743325" description="DUF1311 domain-containing protein" evidence="1">
    <location>
        <begin position="24"/>
        <end position="237"/>
    </location>
</feature>
<dbReference type="PANTHER" id="PTHR37549:SF1">
    <property type="entry name" value="LIPOPROTEIN LPRI"/>
    <property type="match status" value="1"/>
</dbReference>
<evidence type="ECO:0000256" key="1">
    <source>
        <dbReference type="SAM" id="SignalP"/>
    </source>
</evidence>
<protein>
    <recommendedName>
        <fullName evidence="4">DUF1311 domain-containing protein</fullName>
    </recommendedName>
</protein>
<evidence type="ECO:0000313" key="3">
    <source>
        <dbReference type="Proteomes" id="UP001138757"/>
    </source>
</evidence>
<dbReference type="EMBL" id="JAHGAW010000002">
    <property type="protein sequence ID" value="MBT2185939.1"/>
    <property type="molecule type" value="Genomic_DNA"/>
</dbReference>
<keyword evidence="3" id="KW-1185">Reference proteome</keyword>
<dbReference type="AlphaFoldDB" id="A0A9X1AJE3"/>
<proteinExistence type="predicted"/>
<keyword evidence="1" id="KW-0732">Signal</keyword>
<feature type="signal peptide" evidence="1">
    <location>
        <begin position="1"/>
        <end position="23"/>
    </location>
</feature>
<reference evidence="2" key="1">
    <citation type="submission" date="2021-05" db="EMBL/GenBank/DDBJ databases">
        <title>Genome of Sphingobium sp. strain.</title>
        <authorList>
            <person name="Fan R."/>
        </authorList>
    </citation>
    <scope>NUCLEOTIDE SEQUENCE</scope>
    <source>
        <strain evidence="2">H33</strain>
    </source>
</reference>
<evidence type="ECO:0000313" key="2">
    <source>
        <dbReference type="EMBL" id="MBT2185939.1"/>
    </source>
</evidence>
<dbReference type="GO" id="GO:0005576">
    <property type="term" value="C:extracellular region"/>
    <property type="evidence" value="ECO:0007669"/>
    <property type="project" value="TreeGrafter"/>
</dbReference>
<accession>A0A9X1AJE3</accession>
<name>A0A9X1AJE3_9SPHN</name>
<sequence>MKIGTFWLIATPALLAMGSPAQARGIDCARASTKLEKIICADPTLLDYDGRIAAAYANALTVWKGAIAAYVRRDQAAWLQQFRAIGTADSSGGCTLDDKACIRDEMHSRVDAIESGAYANSGVYLAPDGRKLLLTPRRANDYALRLFQPAGLPDAHIASQDDPGATMWDGQSTLVTRMGDGNGLPFPKPKDTCALRIALSSLSATVSQTGACGGRSYAGTYRRDLAQTLADYEFDLH</sequence>
<gene>
    <name evidence="2" type="ORF">KK488_03170</name>
</gene>
<dbReference type="InterPro" id="IPR052755">
    <property type="entry name" value="Lysozyme_Inhibitor_LprI"/>
</dbReference>
<dbReference type="PANTHER" id="PTHR37549">
    <property type="entry name" value="LIPOPROTEIN LPRI"/>
    <property type="match status" value="1"/>
</dbReference>
<comment type="caution">
    <text evidence="2">The sequence shown here is derived from an EMBL/GenBank/DDBJ whole genome shotgun (WGS) entry which is preliminary data.</text>
</comment>
<dbReference type="RefSeq" id="WP_214621693.1">
    <property type="nucleotide sequence ID" value="NZ_JAHGAW010000002.1"/>
</dbReference>
<organism evidence="2 3">
    <name type="scientific">Sphingobium nicotianae</name>
    <dbReference type="NCBI Taxonomy" id="2782607"/>
    <lineage>
        <taxon>Bacteria</taxon>
        <taxon>Pseudomonadati</taxon>
        <taxon>Pseudomonadota</taxon>
        <taxon>Alphaproteobacteria</taxon>
        <taxon>Sphingomonadales</taxon>
        <taxon>Sphingomonadaceae</taxon>
        <taxon>Sphingobium</taxon>
    </lineage>
</organism>